<proteinExistence type="inferred from homology"/>
<keyword evidence="4" id="KW-0732">Signal</keyword>
<evidence type="ECO:0000256" key="3">
    <source>
        <dbReference type="ARBA" id="ARBA00022525"/>
    </source>
</evidence>
<dbReference type="Proteomes" id="UP000320762">
    <property type="component" value="Unassembled WGS sequence"/>
</dbReference>
<evidence type="ECO:0000313" key="5">
    <source>
        <dbReference type="EMBL" id="TRM59821.1"/>
    </source>
</evidence>
<dbReference type="Pfam" id="PF07249">
    <property type="entry name" value="Cerato-platanin"/>
    <property type="match status" value="2"/>
</dbReference>
<dbReference type="OrthoDB" id="4898945at2759"/>
<evidence type="ECO:0000256" key="1">
    <source>
        <dbReference type="ARBA" id="ARBA00004613"/>
    </source>
</evidence>
<dbReference type="GO" id="GO:0005576">
    <property type="term" value="C:extracellular region"/>
    <property type="evidence" value="ECO:0007669"/>
    <property type="project" value="UniProtKB-SubCell"/>
</dbReference>
<evidence type="ECO:0000313" key="6">
    <source>
        <dbReference type="Proteomes" id="UP000320762"/>
    </source>
</evidence>
<gene>
    <name evidence="5" type="ORF">BD626DRAFT_506531</name>
</gene>
<dbReference type="InterPro" id="IPR010829">
    <property type="entry name" value="Cerato-platanin"/>
</dbReference>
<dbReference type="InterPro" id="IPR036908">
    <property type="entry name" value="RlpA-like_sf"/>
</dbReference>
<name>A0A550C4T4_9AGAR</name>
<feature type="chain" id="PRO_5021719946" evidence="4">
    <location>
        <begin position="24"/>
        <end position="205"/>
    </location>
</feature>
<evidence type="ECO:0000256" key="4">
    <source>
        <dbReference type="SAM" id="SignalP"/>
    </source>
</evidence>
<sequence length="205" mass="21007">MSRLHLHGLALALALASSDIALGVLVTNPAAPAASYATVAVGYDTVYDAPDTPMSAVACSDGVAGLLPLGFPTFRSLPSFPRIGAISSIAGWNSSACGTCWELRSTCPDTRSSSASADALEAAGAADSTSVDFVPGMRIVHFLAVDHADAASSEGLQDEGEVVFTQLEEATLSRQAMDMLTCGHAVQLGVVEAAYREVDPAMCGL</sequence>
<dbReference type="Gene3D" id="2.40.40.10">
    <property type="entry name" value="RlpA-like domain"/>
    <property type="match status" value="2"/>
</dbReference>
<dbReference type="CDD" id="cd22778">
    <property type="entry name" value="DPBB_CEPL-like"/>
    <property type="match status" value="1"/>
</dbReference>
<comment type="caution">
    <text evidence="5">The sequence shown here is derived from an EMBL/GenBank/DDBJ whole genome shotgun (WGS) entry which is preliminary data.</text>
</comment>
<reference evidence="5 6" key="1">
    <citation type="journal article" date="2019" name="New Phytol.">
        <title>Comparative genomics reveals unique wood-decay strategies and fruiting body development in the Schizophyllaceae.</title>
        <authorList>
            <person name="Almasi E."/>
            <person name="Sahu N."/>
            <person name="Krizsan K."/>
            <person name="Balint B."/>
            <person name="Kovacs G.M."/>
            <person name="Kiss B."/>
            <person name="Cseklye J."/>
            <person name="Drula E."/>
            <person name="Henrissat B."/>
            <person name="Nagy I."/>
            <person name="Chovatia M."/>
            <person name="Adam C."/>
            <person name="LaButti K."/>
            <person name="Lipzen A."/>
            <person name="Riley R."/>
            <person name="Grigoriev I.V."/>
            <person name="Nagy L.G."/>
        </authorList>
    </citation>
    <scope>NUCLEOTIDE SEQUENCE [LARGE SCALE GENOMIC DNA]</scope>
    <source>
        <strain evidence="5 6">NL-1724</strain>
    </source>
</reference>
<comment type="subcellular location">
    <subcellularLocation>
        <location evidence="1">Secreted</location>
    </subcellularLocation>
</comment>
<feature type="signal peptide" evidence="4">
    <location>
        <begin position="1"/>
        <end position="23"/>
    </location>
</feature>
<dbReference type="AlphaFoldDB" id="A0A550C4T4"/>
<dbReference type="STRING" id="97359.A0A550C4T4"/>
<organism evidence="5 6">
    <name type="scientific">Schizophyllum amplum</name>
    <dbReference type="NCBI Taxonomy" id="97359"/>
    <lineage>
        <taxon>Eukaryota</taxon>
        <taxon>Fungi</taxon>
        <taxon>Dikarya</taxon>
        <taxon>Basidiomycota</taxon>
        <taxon>Agaricomycotina</taxon>
        <taxon>Agaricomycetes</taxon>
        <taxon>Agaricomycetidae</taxon>
        <taxon>Agaricales</taxon>
        <taxon>Schizophyllaceae</taxon>
        <taxon>Schizophyllum</taxon>
    </lineage>
</organism>
<accession>A0A550C4T4</accession>
<dbReference type="EMBL" id="VDMD01000025">
    <property type="protein sequence ID" value="TRM59821.1"/>
    <property type="molecule type" value="Genomic_DNA"/>
</dbReference>
<keyword evidence="6" id="KW-1185">Reference proteome</keyword>
<protein>
    <submittedName>
        <fullName evidence="5">Cerato-platanin-domain-containing protein</fullName>
    </submittedName>
</protein>
<evidence type="ECO:0000256" key="2">
    <source>
        <dbReference type="ARBA" id="ARBA00010421"/>
    </source>
</evidence>
<keyword evidence="3" id="KW-0964">Secreted</keyword>
<comment type="similarity">
    <text evidence="2">Belongs to the cerato-platanin family.</text>
</comment>